<evidence type="ECO:0000313" key="9">
    <source>
        <dbReference type="RefSeq" id="XP_006821036.1"/>
    </source>
</evidence>
<reference evidence="9" key="1">
    <citation type="submission" date="2025-08" db="UniProtKB">
        <authorList>
            <consortium name="RefSeq"/>
        </authorList>
    </citation>
    <scope>IDENTIFICATION</scope>
    <source>
        <tissue evidence="9">Testes</tissue>
    </source>
</reference>
<keyword evidence="5" id="KW-0378">Hydrolase</keyword>
<name>A0ABM0MLZ5_SACKO</name>
<comment type="catalytic activity">
    <reaction evidence="1">
        <text>a 1,2-diacyl-sn-glycero-3-phosphate + H2O = a 1,2-diacyl-sn-glycerol + phosphate</text>
        <dbReference type="Rhea" id="RHEA:27429"/>
        <dbReference type="ChEBI" id="CHEBI:15377"/>
        <dbReference type="ChEBI" id="CHEBI:17815"/>
        <dbReference type="ChEBI" id="CHEBI:43474"/>
        <dbReference type="ChEBI" id="CHEBI:58608"/>
        <dbReference type="EC" id="3.1.3.4"/>
    </reaction>
    <physiologicalReaction direction="left-to-right" evidence="1">
        <dbReference type="Rhea" id="RHEA:27430"/>
    </physiologicalReaction>
</comment>
<dbReference type="InterPro" id="IPR031315">
    <property type="entry name" value="LNS2/PITP"/>
</dbReference>
<dbReference type="InterPro" id="IPR036412">
    <property type="entry name" value="HAD-like_sf"/>
</dbReference>
<evidence type="ECO:0000256" key="2">
    <source>
        <dbReference type="ARBA" id="ARBA00001946"/>
    </source>
</evidence>
<evidence type="ECO:0000256" key="6">
    <source>
        <dbReference type="SAM" id="MobiDB-lite"/>
    </source>
</evidence>
<evidence type="ECO:0000313" key="8">
    <source>
        <dbReference type="Proteomes" id="UP000694865"/>
    </source>
</evidence>
<evidence type="ECO:0000256" key="1">
    <source>
        <dbReference type="ARBA" id="ARBA00001180"/>
    </source>
</evidence>
<feature type="region of interest" description="Disordered" evidence="6">
    <location>
        <begin position="196"/>
        <end position="252"/>
    </location>
</feature>
<organism evidence="8 9">
    <name type="scientific">Saccoglossus kowalevskii</name>
    <name type="common">Acorn worm</name>
    <dbReference type="NCBI Taxonomy" id="10224"/>
    <lineage>
        <taxon>Eukaryota</taxon>
        <taxon>Metazoa</taxon>
        <taxon>Hemichordata</taxon>
        <taxon>Enteropneusta</taxon>
        <taxon>Harrimaniidae</taxon>
        <taxon>Saccoglossus</taxon>
    </lineage>
</organism>
<dbReference type="PANTHER" id="PTHR12181:SF12">
    <property type="entry name" value="PHOSPHATIDATE PHOSPHATASE"/>
    <property type="match status" value="1"/>
</dbReference>
<dbReference type="InterPro" id="IPR007651">
    <property type="entry name" value="Lipin_N"/>
</dbReference>
<comment type="cofactor">
    <cofactor evidence="2">
        <name>Mg(2+)</name>
        <dbReference type="ChEBI" id="CHEBI:18420"/>
    </cofactor>
</comment>
<feature type="region of interest" description="Disordered" evidence="6">
    <location>
        <begin position="373"/>
        <end position="412"/>
    </location>
</feature>
<evidence type="ECO:0000256" key="3">
    <source>
        <dbReference type="ARBA" id="ARBA00005476"/>
    </source>
</evidence>
<evidence type="ECO:0000259" key="7">
    <source>
        <dbReference type="SMART" id="SM00775"/>
    </source>
</evidence>
<dbReference type="InterPro" id="IPR031703">
    <property type="entry name" value="Lipin_mid"/>
</dbReference>
<dbReference type="InterPro" id="IPR013209">
    <property type="entry name" value="LNS2"/>
</dbReference>
<comment type="similarity">
    <text evidence="3">Belongs to the lipin family.</text>
</comment>
<evidence type="ECO:0000256" key="4">
    <source>
        <dbReference type="ARBA" id="ARBA00012638"/>
    </source>
</evidence>
<dbReference type="EC" id="3.1.3.4" evidence="4"/>
<proteinExistence type="inferred from homology"/>
<dbReference type="SUPFAM" id="SSF56784">
    <property type="entry name" value="HAD-like"/>
    <property type="match status" value="1"/>
</dbReference>
<feature type="compositionally biased region" description="Basic and acidic residues" evidence="6">
    <location>
        <begin position="373"/>
        <end position="397"/>
    </location>
</feature>
<protein>
    <recommendedName>
        <fullName evidence="4">phosphatidate phosphatase</fullName>
        <ecNumber evidence="4">3.1.3.4</ecNumber>
    </recommendedName>
</protein>
<dbReference type="InterPro" id="IPR026058">
    <property type="entry name" value="LIPIN"/>
</dbReference>
<accession>A0ABM0MLZ5</accession>
<sequence>MNYFGRFLSNFKDFYKEINAATLTGAIDVVVVEQEDGSYLCSPFHVRFGKMGVLRSREKVVDIEINGQPVKLHMKLGENGEAFFVEPTIGEVPEYLATSPIQSYADLMEAGLKKLKEEAEKQSASDSEQTLDITEVVEALKEPSETLENNKEEPTNIVEMTIDTGDGTTRTSHVDISTRGSVSNLSEIENSIACKPSSHKTEENTIFIEDETKSSKKTKVRRKRRKSGKGKENRPIPFERCDSQSSVSDITGRSELSEEDIFDLEITSDEEEDAIKMKPLTSMQSTNVVELGETIHSDEEDKLKQLASYHPYIPDFHPFSDGDITPHMSPIMSPRPGTPKSDTEAELHRLDSSLHQEDEVKWNWGELPEHVKLTKQHSNEKNEADKADEATEGDKSTTTESPEEIEAKQNKSMLGSMFQFMRRTKKIRHSQSIEGGIYLEDINDELDPEVAALYFPKTSLRVDNQIRPIKDGDNDDEDIKDENIKDEEHDSDRQTSVQSPNSIDGGASSIDSGLETQTTFEDSSLLTASLLPRGNSSTIASCTIEEPGELLDDLSISLCGGLSETEEPELEKFEQCLVHFDDFCKNPVLLSDPNLVLRLGGKYYNWQTAGPLIMSILVFQKPLPEESVEKISKESSKKEGRRLTSWFSWRRSNKDMDEKGIDKALSDTSQPITPPPSPKKQSRRKNDSSSSEDDVPRRMKKSMSSHNISGESEHQISKEMYRKSIRLSTEQIASLNLKPGANEVVYSVTTQYQGTSRCKSTIYLWKHDDKVIISDIDGTITKSDVFGQILPVFGKDWTQSGVANLYTCIQKNGYQFLYLSARAIGQSSITKGYLKSVKQEKLELPDGPLLLSPTSLITAFHREVIEKKPEEFKISCLRDIQALFPSKNPFCAGFGNKINDVWAYRAVGVPISRIFTINPKGELKYELTQFFQSTYDKLSDLSDHLFPPLHRQASFEFDAPGEFSSFTYWRHPLCELDNNTVLEEEEKPMKASKK</sequence>
<feature type="region of interest" description="Disordered" evidence="6">
    <location>
        <begin position="466"/>
        <end position="513"/>
    </location>
</feature>
<feature type="compositionally biased region" description="Low complexity" evidence="6">
    <location>
        <begin position="502"/>
        <end position="513"/>
    </location>
</feature>
<gene>
    <name evidence="9" type="primary">LOC100369049</name>
</gene>
<dbReference type="SMART" id="SM00775">
    <property type="entry name" value="LNS2"/>
    <property type="match status" value="1"/>
</dbReference>
<evidence type="ECO:0000256" key="5">
    <source>
        <dbReference type="ARBA" id="ARBA00022801"/>
    </source>
</evidence>
<dbReference type="Proteomes" id="UP000694865">
    <property type="component" value="Unplaced"/>
</dbReference>
<dbReference type="PANTHER" id="PTHR12181">
    <property type="entry name" value="LIPIN"/>
    <property type="match status" value="1"/>
</dbReference>
<dbReference type="Pfam" id="PF04571">
    <property type="entry name" value="Lipin_N"/>
    <property type="match status" value="1"/>
</dbReference>
<feature type="compositionally biased region" description="Basic and acidic residues" evidence="6">
    <location>
        <begin position="481"/>
        <end position="493"/>
    </location>
</feature>
<dbReference type="RefSeq" id="XP_006821036.1">
    <property type="nucleotide sequence ID" value="XM_006820973.1"/>
</dbReference>
<dbReference type="Pfam" id="PF16876">
    <property type="entry name" value="Lipin_mid"/>
    <property type="match status" value="1"/>
</dbReference>
<feature type="region of interest" description="Disordered" evidence="6">
    <location>
        <begin position="663"/>
        <end position="715"/>
    </location>
</feature>
<feature type="compositionally biased region" description="Basic and acidic residues" evidence="6">
    <location>
        <begin position="229"/>
        <end position="242"/>
    </location>
</feature>
<dbReference type="Pfam" id="PF08235">
    <property type="entry name" value="LNS2"/>
    <property type="match status" value="1"/>
</dbReference>
<feature type="domain" description="LNS2/PITP" evidence="7">
    <location>
        <begin position="771"/>
        <end position="926"/>
    </location>
</feature>
<feature type="compositionally biased region" description="Basic residues" evidence="6">
    <location>
        <begin position="215"/>
        <end position="228"/>
    </location>
</feature>
<keyword evidence="8" id="KW-1185">Reference proteome</keyword>
<dbReference type="GeneID" id="100369049"/>